<accession>A0A0F9BDL1</accession>
<sequence>MKEILNFLYEHKTLDRDAAKKVLTNIAKG</sequence>
<reference evidence="1" key="1">
    <citation type="journal article" date="2015" name="Nature">
        <title>Complex archaea that bridge the gap between prokaryotes and eukaryotes.</title>
        <authorList>
            <person name="Spang A."/>
            <person name="Saw J.H."/>
            <person name="Jorgensen S.L."/>
            <person name="Zaremba-Niedzwiedzka K."/>
            <person name="Martijn J."/>
            <person name="Lind A.E."/>
            <person name="van Eijk R."/>
            <person name="Schleper C."/>
            <person name="Guy L."/>
            <person name="Ettema T.J."/>
        </authorList>
    </citation>
    <scope>NUCLEOTIDE SEQUENCE</scope>
</reference>
<feature type="non-terminal residue" evidence="1">
    <location>
        <position position="29"/>
    </location>
</feature>
<comment type="caution">
    <text evidence="1">The sequence shown here is derived from an EMBL/GenBank/DDBJ whole genome shotgun (WGS) entry which is preliminary data.</text>
</comment>
<dbReference type="AlphaFoldDB" id="A0A0F9BDL1"/>
<proteinExistence type="predicted"/>
<gene>
    <name evidence="1" type="ORF">LCGC14_2802730</name>
</gene>
<evidence type="ECO:0000313" key="1">
    <source>
        <dbReference type="EMBL" id="KKK82506.1"/>
    </source>
</evidence>
<evidence type="ECO:0008006" key="2">
    <source>
        <dbReference type="Google" id="ProtNLM"/>
    </source>
</evidence>
<dbReference type="EMBL" id="LAZR01052642">
    <property type="protein sequence ID" value="KKK82506.1"/>
    <property type="molecule type" value="Genomic_DNA"/>
</dbReference>
<organism evidence="1">
    <name type="scientific">marine sediment metagenome</name>
    <dbReference type="NCBI Taxonomy" id="412755"/>
    <lineage>
        <taxon>unclassified sequences</taxon>
        <taxon>metagenomes</taxon>
        <taxon>ecological metagenomes</taxon>
    </lineage>
</organism>
<protein>
    <recommendedName>
        <fullName evidence="2">Anthranilate phosphoribosyltransferase</fullName>
    </recommendedName>
</protein>
<name>A0A0F9BDL1_9ZZZZ</name>